<reference evidence="1" key="1">
    <citation type="journal article" date="2022" name="bioRxiv">
        <title>Sequencing and chromosome-scale assembly of the giantPleurodeles waltlgenome.</title>
        <authorList>
            <person name="Brown T."/>
            <person name="Elewa A."/>
            <person name="Iarovenko S."/>
            <person name="Subramanian E."/>
            <person name="Araus A.J."/>
            <person name="Petzold A."/>
            <person name="Susuki M."/>
            <person name="Suzuki K.-i.T."/>
            <person name="Hayashi T."/>
            <person name="Toyoda A."/>
            <person name="Oliveira C."/>
            <person name="Osipova E."/>
            <person name="Leigh N.D."/>
            <person name="Simon A."/>
            <person name="Yun M.H."/>
        </authorList>
    </citation>
    <scope>NUCLEOTIDE SEQUENCE</scope>
    <source>
        <strain evidence="1">20211129_DDA</strain>
        <tissue evidence="1">Liver</tissue>
    </source>
</reference>
<feature type="non-terminal residue" evidence="1">
    <location>
        <position position="1"/>
    </location>
</feature>
<name>A0AAV7PHC7_PLEWA</name>
<sequence length="84" mass="9568">IGVGQIVLDWSGADCFGLAWRRMDWGRLFLIKVGEIGVGTIVLDWNVAEFFVLEWHRVAWGRLFWIVVGQIVLDWSGADCFGLE</sequence>
<evidence type="ECO:0000313" key="2">
    <source>
        <dbReference type="Proteomes" id="UP001066276"/>
    </source>
</evidence>
<accession>A0AAV7PHC7</accession>
<comment type="caution">
    <text evidence="1">The sequence shown here is derived from an EMBL/GenBank/DDBJ whole genome shotgun (WGS) entry which is preliminary data.</text>
</comment>
<dbReference type="AlphaFoldDB" id="A0AAV7PHC7"/>
<keyword evidence="2" id="KW-1185">Reference proteome</keyword>
<proteinExistence type="predicted"/>
<organism evidence="1 2">
    <name type="scientific">Pleurodeles waltl</name>
    <name type="common">Iberian ribbed newt</name>
    <dbReference type="NCBI Taxonomy" id="8319"/>
    <lineage>
        <taxon>Eukaryota</taxon>
        <taxon>Metazoa</taxon>
        <taxon>Chordata</taxon>
        <taxon>Craniata</taxon>
        <taxon>Vertebrata</taxon>
        <taxon>Euteleostomi</taxon>
        <taxon>Amphibia</taxon>
        <taxon>Batrachia</taxon>
        <taxon>Caudata</taxon>
        <taxon>Salamandroidea</taxon>
        <taxon>Salamandridae</taxon>
        <taxon>Pleurodelinae</taxon>
        <taxon>Pleurodeles</taxon>
    </lineage>
</organism>
<gene>
    <name evidence="1" type="ORF">NDU88_005944</name>
</gene>
<dbReference type="EMBL" id="JANPWB010000011">
    <property type="protein sequence ID" value="KAJ1127545.1"/>
    <property type="molecule type" value="Genomic_DNA"/>
</dbReference>
<dbReference type="Proteomes" id="UP001066276">
    <property type="component" value="Chromosome 7"/>
</dbReference>
<feature type="non-terminal residue" evidence="1">
    <location>
        <position position="84"/>
    </location>
</feature>
<evidence type="ECO:0000313" key="1">
    <source>
        <dbReference type="EMBL" id="KAJ1127545.1"/>
    </source>
</evidence>
<protein>
    <submittedName>
        <fullName evidence="1">Uncharacterized protein</fullName>
    </submittedName>
</protein>